<accession>A0A381TL98</accession>
<feature type="transmembrane region" description="Helical" evidence="1">
    <location>
        <begin position="39"/>
        <end position="60"/>
    </location>
</feature>
<organism evidence="2">
    <name type="scientific">marine metagenome</name>
    <dbReference type="NCBI Taxonomy" id="408172"/>
    <lineage>
        <taxon>unclassified sequences</taxon>
        <taxon>metagenomes</taxon>
        <taxon>ecological metagenomes</taxon>
    </lineage>
</organism>
<sequence length="76" mass="8391">MLMQKTALITSGIVFGLLALSHAIRWLSPVEILVNGQILPFITSLSSGIILALLSIWMFLAARKTKLPKNENKEDN</sequence>
<reference evidence="2" key="1">
    <citation type="submission" date="2018-05" db="EMBL/GenBank/DDBJ databases">
        <authorList>
            <person name="Lanie J.A."/>
            <person name="Ng W.-L."/>
            <person name="Kazmierczak K.M."/>
            <person name="Andrzejewski T.M."/>
            <person name="Davidsen T.M."/>
            <person name="Wayne K.J."/>
            <person name="Tettelin H."/>
            <person name="Glass J.I."/>
            <person name="Rusch D."/>
            <person name="Podicherti R."/>
            <person name="Tsui H.-C.T."/>
            <person name="Winkler M.E."/>
        </authorList>
    </citation>
    <scope>NUCLEOTIDE SEQUENCE</scope>
</reference>
<evidence type="ECO:0000256" key="1">
    <source>
        <dbReference type="SAM" id="Phobius"/>
    </source>
</evidence>
<keyword evidence="1" id="KW-1133">Transmembrane helix</keyword>
<proteinExistence type="predicted"/>
<dbReference type="AlphaFoldDB" id="A0A381TL98"/>
<name>A0A381TL98_9ZZZZ</name>
<dbReference type="EMBL" id="UINC01004710">
    <property type="protein sequence ID" value="SVA16298.1"/>
    <property type="molecule type" value="Genomic_DNA"/>
</dbReference>
<keyword evidence="1" id="KW-0812">Transmembrane</keyword>
<keyword evidence="1" id="KW-0472">Membrane</keyword>
<protein>
    <submittedName>
        <fullName evidence="2">Uncharacterized protein</fullName>
    </submittedName>
</protein>
<evidence type="ECO:0000313" key="2">
    <source>
        <dbReference type="EMBL" id="SVA16298.1"/>
    </source>
</evidence>
<gene>
    <name evidence="2" type="ORF">METZ01_LOCUS69152</name>
</gene>